<evidence type="ECO:0000259" key="4">
    <source>
        <dbReference type="Pfam" id="PF22725"/>
    </source>
</evidence>
<dbReference type="GO" id="GO:0000166">
    <property type="term" value="F:nucleotide binding"/>
    <property type="evidence" value="ECO:0007669"/>
    <property type="project" value="InterPro"/>
</dbReference>
<dbReference type="PANTHER" id="PTHR22604:SF105">
    <property type="entry name" value="TRANS-1,2-DIHYDROBENZENE-1,2-DIOL DEHYDROGENASE"/>
    <property type="match status" value="1"/>
</dbReference>
<sequence>MNAPAGSEARPIRWGIFGTGWVASAFAEGLGYARDARLVAVASRSTLSATAFAQRFGIPTAHGSYEALAADPDIDIIYVATPNEHHRDHCLLAIRAGKAVLCEKPFALDGTQAHEIVEAAREHDVFCMEAMWSRCSPAFKQALAQVRDGRLGPLLHLDAQLGFAKQPTPGNRLFEGAGAGALLDLGVYTLALAQAVFGNPTRISASRIRTAEGVDEHVDILLGYENGCSASLSASLSTTLSNSARLHGREGVLELHAPLYFPERYSFVPVHAAGEPAPISPSVVRRYRQHPLLRSAMDRLRGWRDDLRKDSKPFYPVGTGYTVEAEEAMRCLRAGAKESADVPLTDTLAVMETIDHIRRAWIV</sequence>
<dbReference type="Gene3D" id="3.30.360.10">
    <property type="entry name" value="Dihydrodipicolinate Reductase, domain 2"/>
    <property type="match status" value="1"/>
</dbReference>
<feature type="domain" description="GFO/IDH/MocA-like oxidoreductase" evidence="4">
    <location>
        <begin position="139"/>
        <end position="254"/>
    </location>
</feature>
<dbReference type="AlphaFoldDB" id="A0A4R7P4H5"/>
<name>A0A4R7P4H5_9GAMM</name>
<dbReference type="PANTHER" id="PTHR22604">
    <property type="entry name" value="OXIDOREDUCTASES"/>
    <property type="match status" value="1"/>
</dbReference>
<dbReference type="RefSeq" id="WP_162851233.1">
    <property type="nucleotide sequence ID" value="NZ_MWIN01000002.1"/>
</dbReference>
<comment type="caution">
    <text evidence="5">The sequence shown here is derived from an EMBL/GenBank/DDBJ whole genome shotgun (WGS) entry which is preliminary data.</text>
</comment>
<organism evidence="5 6">
    <name type="scientific">Panacagrimonas perspica</name>
    <dbReference type="NCBI Taxonomy" id="381431"/>
    <lineage>
        <taxon>Bacteria</taxon>
        <taxon>Pseudomonadati</taxon>
        <taxon>Pseudomonadota</taxon>
        <taxon>Gammaproteobacteria</taxon>
        <taxon>Nevskiales</taxon>
        <taxon>Nevskiaceae</taxon>
        <taxon>Panacagrimonas</taxon>
    </lineage>
</organism>
<evidence type="ECO:0000313" key="6">
    <source>
        <dbReference type="Proteomes" id="UP000295341"/>
    </source>
</evidence>
<dbReference type="InterPro" id="IPR055170">
    <property type="entry name" value="GFO_IDH_MocA-like_dom"/>
</dbReference>
<comment type="similarity">
    <text evidence="1">Belongs to the Gfo/Idh/MocA family.</text>
</comment>
<dbReference type="Gene3D" id="3.40.50.720">
    <property type="entry name" value="NAD(P)-binding Rossmann-like Domain"/>
    <property type="match status" value="1"/>
</dbReference>
<evidence type="ECO:0000256" key="2">
    <source>
        <dbReference type="ARBA" id="ARBA00023002"/>
    </source>
</evidence>
<dbReference type="GO" id="GO:0016491">
    <property type="term" value="F:oxidoreductase activity"/>
    <property type="evidence" value="ECO:0007669"/>
    <property type="project" value="UniProtKB-KW"/>
</dbReference>
<dbReference type="SUPFAM" id="SSF55347">
    <property type="entry name" value="Glyceraldehyde-3-phosphate dehydrogenase-like, C-terminal domain"/>
    <property type="match status" value="1"/>
</dbReference>
<dbReference type="InterPro" id="IPR000683">
    <property type="entry name" value="Gfo/Idh/MocA-like_OxRdtase_N"/>
</dbReference>
<proteinExistence type="inferred from homology"/>
<evidence type="ECO:0000259" key="3">
    <source>
        <dbReference type="Pfam" id="PF01408"/>
    </source>
</evidence>
<evidence type="ECO:0000313" key="5">
    <source>
        <dbReference type="EMBL" id="TDU28693.1"/>
    </source>
</evidence>
<reference evidence="5 6" key="1">
    <citation type="submission" date="2019-03" db="EMBL/GenBank/DDBJ databases">
        <title>Genomic Encyclopedia of Type Strains, Phase IV (KMG-IV): sequencing the most valuable type-strain genomes for metagenomic binning, comparative biology and taxonomic classification.</title>
        <authorList>
            <person name="Goeker M."/>
        </authorList>
    </citation>
    <scope>NUCLEOTIDE SEQUENCE [LARGE SCALE GENOMIC DNA]</scope>
    <source>
        <strain evidence="5 6">DSM 26377</strain>
    </source>
</reference>
<dbReference type="SUPFAM" id="SSF51735">
    <property type="entry name" value="NAD(P)-binding Rossmann-fold domains"/>
    <property type="match status" value="1"/>
</dbReference>
<dbReference type="InterPro" id="IPR036291">
    <property type="entry name" value="NAD(P)-bd_dom_sf"/>
</dbReference>
<evidence type="ECO:0000256" key="1">
    <source>
        <dbReference type="ARBA" id="ARBA00010928"/>
    </source>
</evidence>
<dbReference type="Proteomes" id="UP000295341">
    <property type="component" value="Unassembled WGS sequence"/>
</dbReference>
<keyword evidence="2" id="KW-0560">Oxidoreductase</keyword>
<dbReference type="Pfam" id="PF01408">
    <property type="entry name" value="GFO_IDH_MocA"/>
    <property type="match status" value="1"/>
</dbReference>
<dbReference type="Pfam" id="PF22725">
    <property type="entry name" value="GFO_IDH_MocA_C3"/>
    <property type="match status" value="1"/>
</dbReference>
<gene>
    <name evidence="5" type="ORF">DFR24_3068</name>
</gene>
<keyword evidence="6" id="KW-1185">Reference proteome</keyword>
<dbReference type="EMBL" id="SOBT01000009">
    <property type="protein sequence ID" value="TDU28693.1"/>
    <property type="molecule type" value="Genomic_DNA"/>
</dbReference>
<feature type="domain" description="Gfo/Idh/MocA-like oxidoreductase N-terminal" evidence="3">
    <location>
        <begin position="12"/>
        <end position="129"/>
    </location>
</feature>
<dbReference type="InterPro" id="IPR050984">
    <property type="entry name" value="Gfo/Idh/MocA_domain"/>
</dbReference>
<protein>
    <submittedName>
        <fullName evidence="5">Putative dehydrogenase</fullName>
    </submittedName>
</protein>
<accession>A0A4R7P4H5</accession>